<accession>A0A8K0G148</accession>
<reference evidence="1" key="1">
    <citation type="submission" date="2019-08" db="EMBL/GenBank/DDBJ databases">
        <title>The genome of the North American firefly Photinus pyralis.</title>
        <authorList>
            <consortium name="Photinus pyralis genome working group"/>
            <person name="Fallon T.R."/>
            <person name="Sander Lower S.E."/>
            <person name="Weng J.-K."/>
        </authorList>
    </citation>
    <scope>NUCLEOTIDE SEQUENCE</scope>
    <source>
        <strain evidence="1">TRF0915ILg1</strain>
        <tissue evidence="1">Whole body</tissue>
    </source>
</reference>
<protein>
    <submittedName>
        <fullName evidence="1">Uncharacterized protein</fullName>
    </submittedName>
</protein>
<dbReference type="OrthoDB" id="6737288at2759"/>
<comment type="caution">
    <text evidence="1">The sequence shown here is derived from an EMBL/GenBank/DDBJ whole genome shotgun (WGS) entry which is preliminary data.</text>
</comment>
<sequence>VNPRENHLSFEEEECIIQTNIDRQLVIQDKIGFNGINEKELFVYNPIFNEYLGCYANKLDKIGKLVHTKSLYIAIPGYQTPYKIESLYCDEGFSSHSDPLRPCIQRI</sequence>
<gene>
    <name evidence="1" type="ORF">ILUMI_18203</name>
</gene>
<dbReference type="Proteomes" id="UP000801492">
    <property type="component" value="Unassembled WGS sequence"/>
</dbReference>
<evidence type="ECO:0000313" key="1">
    <source>
        <dbReference type="EMBL" id="KAF2887970.1"/>
    </source>
</evidence>
<evidence type="ECO:0000313" key="2">
    <source>
        <dbReference type="Proteomes" id="UP000801492"/>
    </source>
</evidence>
<dbReference type="EMBL" id="VTPC01080792">
    <property type="protein sequence ID" value="KAF2887970.1"/>
    <property type="molecule type" value="Genomic_DNA"/>
</dbReference>
<organism evidence="1 2">
    <name type="scientific">Ignelater luminosus</name>
    <name type="common">Cucubano</name>
    <name type="synonym">Pyrophorus luminosus</name>
    <dbReference type="NCBI Taxonomy" id="2038154"/>
    <lineage>
        <taxon>Eukaryota</taxon>
        <taxon>Metazoa</taxon>
        <taxon>Ecdysozoa</taxon>
        <taxon>Arthropoda</taxon>
        <taxon>Hexapoda</taxon>
        <taxon>Insecta</taxon>
        <taxon>Pterygota</taxon>
        <taxon>Neoptera</taxon>
        <taxon>Endopterygota</taxon>
        <taxon>Coleoptera</taxon>
        <taxon>Polyphaga</taxon>
        <taxon>Elateriformia</taxon>
        <taxon>Elateroidea</taxon>
        <taxon>Elateridae</taxon>
        <taxon>Agrypninae</taxon>
        <taxon>Pyrophorini</taxon>
        <taxon>Ignelater</taxon>
    </lineage>
</organism>
<proteinExistence type="predicted"/>
<name>A0A8K0G148_IGNLU</name>
<keyword evidence="2" id="KW-1185">Reference proteome</keyword>
<dbReference type="AlphaFoldDB" id="A0A8K0G148"/>
<feature type="non-terminal residue" evidence="1">
    <location>
        <position position="1"/>
    </location>
</feature>